<dbReference type="GO" id="GO:0008855">
    <property type="term" value="F:exodeoxyribonuclease VII activity"/>
    <property type="evidence" value="ECO:0007669"/>
    <property type="project" value="UniProtKB-EC"/>
</dbReference>
<gene>
    <name evidence="4" type="primary">xseB</name>
    <name evidence="5" type="ORF">OB955_23800</name>
    <name evidence="4" type="ORF">OB960_24580</name>
</gene>
<comment type="caution">
    <text evidence="4">The sequence shown here is derived from an EMBL/GenBank/DDBJ whole genome shotgun (WGS) entry which is preliminary data.</text>
</comment>
<evidence type="ECO:0000313" key="7">
    <source>
        <dbReference type="Proteomes" id="UP001321018"/>
    </source>
</evidence>
<evidence type="ECO:0000256" key="2">
    <source>
        <dbReference type="ARBA" id="ARBA00022722"/>
    </source>
</evidence>
<name>A0AAP2Z4S3_9EURY</name>
<dbReference type="SUPFAM" id="SSF116842">
    <property type="entry name" value="XseB-like"/>
    <property type="match status" value="1"/>
</dbReference>
<dbReference type="Gene3D" id="1.10.287.1040">
    <property type="entry name" value="Exonuclease VII, small subunit"/>
    <property type="match status" value="1"/>
</dbReference>
<evidence type="ECO:0000313" key="6">
    <source>
        <dbReference type="Proteomes" id="UP001320972"/>
    </source>
</evidence>
<dbReference type="RefSeq" id="WP_338006357.1">
    <property type="nucleotide sequence ID" value="NZ_JAOPKA010000031.1"/>
</dbReference>
<dbReference type="InterPro" id="IPR037004">
    <property type="entry name" value="Exonuc_VII_ssu_sf"/>
</dbReference>
<dbReference type="Proteomes" id="UP001321018">
    <property type="component" value="Unassembled WGS sequence"/>
</dbReference>
<keyword evidence="3 4" id="KW-0378">Hydrolase</keyword>
<evidence type="ECO:0000313" key="4">
    <source>
        <dbReference type="EMBL" id="MCU4744550.1"/>
    </source>
</evidence>
<evidence type="ECO:0000313" key="5">
    <source>
        <dbReference type="EMBL" id="MCU4975712.1"/>
    </source>
</evidence>
<dbReference type="InterPro" id="IPR003761">
    <property type="entry name" value="Exonuc_VII_S"/>
</dbReference>
<reference evidence="4 6" key="1">
    <citation type="submission" date="2022-09" db="EMBL/GenBank/DDBJ databases">
        <title>Enrichment on poylsaccharides allowed isolation of novel metabolic and taxonomic groups of Haloarchaea.</title>
        <authorList>
            <person name="Sorokin D.Y."/>
            <person name="Elcheninov A.G."/>
            <person name="Khizhniak T.V."/>
            <person name="Kolganova T.V."/>
            <person name="Kublanov I.V."/>
        </authorList>
    </citation>
    <scope>NUCLEOTIDE SEQUENCE</scope>
    <source>
        <strain evidence="5 6">AArc-m2/3/4</strain>
        <strain evidence="4">AArc-xg1-1</strain>
    </source>
</reference>
<keyword evidence="6" id="KW-1185">Reference proteome</keyword>
<dbReference type="NCBIfam" id="TIGR01280">
    <property type="entry name" value="xseB"/>
    <property type="match status" value="1"/>
</dbReference>
<evidence type="ECO:0000256" key="1">
    <source>
        <dbReference type="ARBA" id="ARBA00022490"/>
    </source>
</evidence>
<protein>
    <submittedName>
        <fullName evidence="4">Exodeoxyribonuclease VII small subunit</fullName>
        <ecNumber evidence="4">3.1.11.6</ecNumber>
    </submittedName>
</protein>
<dbReference type="EMBL" id="JAOPKA010000031">
    <property type="protein sequence ID" value="MCU4744550.1"/>
    <property type="molecule type" value="Genomic_DNA"/>
</dbReference>
<keyword evidence="1" id="KW-0963">Cytoplasm</keyword>
<dbReference type="AlphaFoldDB" id="A0AAP2Z4S3"/>
<dbReference type="Pfam" id="PF02609">
    <property type="entry name" value="Exonuc_VII_S"/>
    <property type="match status" value="1"/>
</dbReference>
<organism evidence="4 7">
    <name type="scientific">Natronoglomus mannanivorans</name>
    <dbReference type="NCBI Taxonomy" id="2979990"/>
    <lineage>
        <taxon>Archaea</taxon>
        <taxon>Methanobacteriati</taxon>
        <taxon>Methanobacteriota</taxon>
        <taxon>Stenosarchaea group</taxon>
        <taxon>Halobacteria</taxon>
        <taxon>Halobacteriales</taxon>
        <taxon>Natrialbaceae</taxon>
        <taxon>Natronoglomus</taxon>
    </lineage>
</organism>
<sequence length="67" mass="7388">MTDTPPEPAADASISEKMDRLEEIISHLEDGEVSLERANELHSEGKELLEALEDELDLGAGEIVENR</sequence>
<keyword evidence="2" id="KW-0540">Nuclease</keyword>
<dbReference type="EMBL" id="JAOPKB010000023">
    <property type="protein sequence ID" value="MCU4975712.1"/>
    <property type="molecule type" value="Genomic_DNA"/>
</dbReference>
<dbReference type="Proteomes" id="UP001320972">
    <property type="component" value="Unassembled WGS sequence"/>
</dbReference>
<proteinExistence type="predicted"/>
<accession>A0AAP2Z4S3</accession>
<dbReference type="GO" id="GO:0009318">
    <property type="term" value="C:exodeoxyribonuclease VII complex"/>
    <property type="evidence" value="ECO:0007669"/>
    <property type="project" value="InterPro"/>
</dbReference>
<evidence type="ECO:0000256" key="3">
    <source>
        <dbReference type="ARBA" id="ARBA00022801"/>
    </source>
</evidence>
<dbReference type="GO" id="GO:0006308">
    <property type="term" value="P:DNA catabolic process"/>
    <property type="evidence" value="ECO:0007669"/>
    <property type="project" value="InterPro"/>
</dbReference>
<dbReference type="EC" id="3.1.11.6" evidence="4"/>